<dbReference type="OrthoDB" id="4866530at2759"/>
<dbReference type="PANTHER" id="PTHR47634">
    <property type="entry name" value="PROTEIN KINASE DOMAIN-CONTAINING PROTEIN-RELATED"/>
    <property type="match status" value="1"/>
</dbReference>
<dbReference type="SMART" id="SM00220">
    <property type="entry name" value="S_TKc"/>
    <property type="match status" value="1"/>
</dbReference>
<dbReference type="PROSITE" id="PS00107">
    <property type="entry name" value="PROTEIN_KINASE_ATP"/>
    <property type="match status" value="1"/>
</dbReference>
<keyword evidence="2" id="KW-0723">Serine/threonine-protein kinase</keyword>
<comment type="catalytic activity">
    <reaction evidence="7">
        <text>L-threonyl-[protein] + ATP = O-phospho-L-threonyl-[protein] + ADP + H(+)</text>
        <dbReference type="Rhea" id="RHEA:46608"/>
        <dbReference type="Rhea" id="RHEA-COMP:11060"/>
        <dbReference type="Rhea" id="RHEA-COMP:11605"/>
        <dbReference type="ChEBI" id="CHEBI:15378"/>
        <dbReference type="ChEBI" id="CHEBI:30013"/>
        <dbReference type="ChEBI" id="CHEBI:30616"/>
        <dbReference type="ChEBI" id="CHEBI:61977"/>
        <dbReference type="ChEBI" id="CHEBI:456216"/>
        <dbReference type="EC" id="2.7.11.1"/>
    </reaction>
</comment>
<dbReference type="EMBL" id="AZHD01000005">
    <property type="protein sequence ID" value="OAA63429.1"/>
    <property type="molecule type" value="Genomic_DNA"/>
</dbReference>
<keyword evidence="5 11" id="KW-0418">Kinase</keyword>
<dbReference type="InterPro" id="IPR000719">
    <property type="entry name" value="Prot_kinase_dom"/>
</dbReference>
<dbReference type="Proteomes" id="UP000076874">
    <property type="component" value="Unassembled WGS sequence"/>
</dbReference>
<evidence type="ECO:0000256" key="4">
    <source>
        <dbReference type="ARBA" id="ARBA00022741"/>
    </source>
</evidence>
<protein>
    <recommendedName>
        <fullName evidence="1">non-specific serine/threonine protein kinase</fullName>
        <ecNumber evidence="1">2.7.11.1</ecNumber>
    </recommendedName>
</protein>
<accession>A0A167W7E3</accession>
<evidence type="ECO:0000256" key="7">
    <source>
        <dbReference type="ARBA" id="ARBA00047899"/>
    </source>
</evidence>
<evidence type="ECO:0000256" key="1">
    <source>
        <dbReference type="ARBA" id="ARBA00012513"/>
    </source>
</evidence>
<gene>
    <name evidence="11" type="ORF">SPI_03592</name>
</gene>
<keyword evidence="3" id="KW-0808">Transferase</keyword>
<dbReference type="InterPro" id="IPR011009">
    <property type="entry name" value="Kinase-like_dom_sf"/>
</dbReference>
<dbReference type="Gene3D" id="3.30.200.20">
    <property type="entry name" value="Phosphorylase Kinase, domain 1"/>
    <property type="match status" value="1"/>
</dbReference>
<dbReference type="PANTHER" id="PTHR47634:SF9">
    <property type="entry name" value="PROTEIN KINASE DOMAIN-CONTAINING PROTEIN-RELATED"/>
    <property type="match status" value="1"/>
</dbReference>
<dbReference type="GO" id="GO:0005524">
    <property type="term" value="F:ATP binding"/>
    <property type="evidence" value="ECO:0007669"/>
    <property type="project" value="UniProtKB-UniRule"/>
</dbReference>
<dbReference type="Pfam" id="PF00069">
    <property type="entry name" value="Pkinase"/>
    <property type="match status" value="1"/>
</dbReference>
<keyword evidence="6 9" id="KW-0067">ATP-binding</keyword>
<dbReference type="Gene3D" id="1.10.510.10">
    <property type="entry name" value="Transferase(Phosphotransferase) domain 1"/>
    <property type="match status" value="1"/>
</dbReference>
<evidence type="ECO:0000256" key="2">
    <source>
        <dbReference type="ARBA" id="ARBA00022527"/>
    </source>
</evidence>
<comment type="catalytic activity">
    <reaction evidence="8">
        <text>L-seryl-[protein] + ATP = O-phospho-L-seryl-[protein] + ADP + H(+)</text>
        <dbReference type="Rhea" id="RHEA:17989"/>
        <dbReference type="Rhea" id="RHEA-COMP:9863"/>
        <dbReference type="Rhea" id="RHEA-COMP:11604"/>
        <dbReference type="ChEBI" id="CHEBI:15378"/>
        <dbReference type="ChEBI" id="CHEBI:29999"/>
        <dbReference type="ChEBI" id="CHEBI:30616"/>
        <dbReference type="ChEBI" id="CHEBI:83421"/>
        <dbReference type="ChEBI" id="CHEBI:456216"/>
        <dbReference type="EC" id="2.7.11.1"/>
    </reaction>
</comment>
<dbReference type="STRING" id="1081102.A0A167W7E3"/>
<evidence type="ECO:0000256" key="3">
    <source>
        <dbReference type="ARBA" id="ARBA00022679"/>
    </source>
</evidence>
<feature type="domain" description="Protein kinase" evidence="10">
    <location>
        <begin position="37"/>
        <end position="408"/>
    </location>
</feature>
<evidence type="ECO:0000259" key="10">
    <source>
        <dbReference type="PROSITE" id="PS50011"/>
    </source>
</evidence>
<evidence type="ECO:0000256" key="8">
    <source>
        <dbReference type="ARBA" id="ARBA00048679"/>
    </source>
</evidence>
<evidence type="ECO:0000256" key="9">
    <source>
        <dbReference type="PROSITE-ProRule" id="PRU10141"/>
    </source>
</evidence>
<dbReference type="PROSITE" id="PS50011">
    <property type="entry name" value="PROTEIN_KINASE_DOM"/>
    <property type="match status" value="1"/>
</dbReference>
<evidence type="ECO:0000313" key="12">
    <source>
        <dbReference type="Proteomes" id="UP000076874"/>
    </source>
</evidence>
<evidence type="ECO:0000256" key="6">
    <source>
        <dbReference type="ARBA" id="ARBA00022840"/>
    </source>
</evidence>
<feature type="binding site" evidence="9">
    <location>
        <position position="66"/>
    </location>
    <ligand>
        <name>ATP</name>
        <dbReference type="ChEBI" id="CHEBI:30616"/>
    </ligand>
</feature>
<evidence type="ECO:0000256" key="5">
    <source>
        <dbReference type="ARBA" id="ARBA00022777"/>
    </source>
</evidence>
<name>A0A167W7E3_9HYPO</name>
<dbReference type="GO" id="GO:0000245">
    <property type="term" value="P:spliceosomal complex assembly"/>
    <property type="evidence" value="ECO:0007669"/>
    <property type="project" value="TreeGrafter"/>
</dbReference>
<dbReference type="InterPro" id="IPR017441">
    <property type="entry name" value="Protein_kinase_ATP_BS"/>
</dbReference>
<dbReference type="GO" id="GO:0050684">
    <property type="term" value="P:regulation of mRNA processing"/>
    <property type="evidence" value="ECO:0007669"/>
    <property type="project" value="TreeGrafter"/>
</dbReference>
<dbReference type="EC" id="2.7.11.1" evidence="1"/>
<dbReference type="GO" id="GO:0004674">
    <property type="term" value="F:protein serine/threonine kinase activity"/>
    <property type="evidence" value="ECO:0007669"/>
    <property type="project" value="UniProtKB-KW"/>
</dbReference>
<keyword evidence="12" id="KW-1185">Reference proteome</keyword>
<reference evidence="11 12" key="1">
    <citation type="journal article" date="2016" name="Genome Biol. Evol.">
        <title>Divergent and convergent evolution of fungal pathogenicity.</title>
        <authorList>
            <person name="Shang Y."/>
            <person name="Xiao G."/>
            <person name="Zheng P."/>
            <person name="Cen K."/>
            <person name="Zhan S."/>
            <person name="Wang C."/>
        </authorList>
    </citation>
    <scope>NUCLEOTIDE SEQUENCE [LARGE SCALE GENOMIC DNA]</scope>
    <source>
        <strain evidence="11 12">RCEF 264</strain>
    </source>
</reference>
<dbReference type="InterPro" id="IPR051334">
    <property type="entry name" value="SRPK"/>
</dbReference>
<evidence type="ECO:0000313" key="11">
    <source>
        <dbReference type="EMBL" id="OAA63429.1"/>
    </source>
</evidence>
<dbReference type="SUPFAM" id="SSF56112">
    <property type="entry name" value="Protein kinase-like (PK-like)"/>
    <property type="match status" value="1"/>
</dbReference>
<organism evidence="11 12">
    <name type="scientific">Niveomyces insectorum RCEF 264</name>
    <dbReference type="NCBI Taxonomy" id="1081102"/>
    <lineage>
        <taxon>Eukaryota</taxon>
        <taxon>Fungi</taxon>
        <taxon>Dikarya</taxon>
        <taxon>Ascomycota</taxon>
        <taxon>Pezizomycotina</taxon>
        <taxon>Sordariomycetes</taxon>
        <taxon>Hypocreomycetidae</taxon>
        <taxon>Hypocreales</taxon>
        <taxon>Cordycipitaceae</taxon>
        <taxon>Niveomyces</taxon>
    </lineage>
</organism>
<sequence>MSSRFEYKPIWGVESLEDYKKGGYHPVTIGDTYNGRYLIVDKLGYGGYSTVWLARDNVSNCYVALKVGISESDLASQESYILRSLLSSPSSPTQTGRDCIPQVFDEFDVRGPNGSHHCYTMTLGRCSLRQATEIRMFPLEVARVLSRGLASAVAYIHARGYVHGDIHLGNVLARMPSSLDDLTTEQLYKEYGQPETVPVVRMDKKPLAPGVPESAVVPLNLGISARDFTLADARILLSDFGEAFSPANGELRTGEECHCPVPLRPPETLLEPASPMSYPADIWMLGMAIWNIIAMKSLVSNDFPTEDEVVSQHIDILGPLPAAWQEVWATEYTQHFDDAGQRRCPGQRLWPSLDVAFEEGVQVWRRKQKVGTLDEEEAAAFLRLIRQMLAYRPEDRPTAEQVLESEWMVRWATTPGS</sequence>
<keyword evidence="4 9" id="KW-0547">Nucleotide-binding</keyword>
<comment type="caution">
    <text evidence="11">The sequence shown here is derived from an EMBL/GenBank/DDBJ whole genome shotgun (WGS) entry which is preliminary data.</text>
</comment>
<dbReference type="AlphaFoldDB" id="A0A167W7E3"/>
<proteinExistence type="predicted"/>